<dbReference type="VEuPathDB" id="MicrosporidiaDB:NCER_101306"/>
<evidence type="ECO:0000313" key="2">
    <source>
        <dbReference type="EMBL" id="EEQ82055.1"/>
    </source>
</evidence>
<dbReference type="KEGG" id="nce:NCER_101306"/>
<evidence type="ECO:0000256" key="1">
    <source>
        <dbReference type="SAM" id="Coils"/>
    </source>
</evidence>
<protein>
    <submittedName>
        <fullName evidence="2">Uncharacterized protein</fullName>
    </submittedName>
</protein>
<proteinExistence type="predicted"/>
<dbReference type="InParanoid" id="C4V9Q0"/>
<dbReference type="Proteomes" id="UP000009082">
    <property type="component" value="Unassembled WGS sequence"/>
</dbReference>
<feature type="coiled-coil region" evidence="1">
    <location>
        <begin position="281"/>
        <end position="340"/>
    </location>
</feature>
<name>C4V9Q0_VAIC1</name>
<accession>C4V9Q0</accession>
<dbReference type="HOGENOM" id="CLU_806746_0_0_1"/>
<keyword evidence="1" id="KW-0175">Coiled coil</keyword>
<gene>
    <name evidence="2" type="ORF">NCER_101306</name>
</gene>
<dbReference type="EMBL" id="ACOL01000124">
    <property type="protein sequence ID" value="EEQ82055.1"/>
    <property type="molecule type" value="Genomic_DNA"/>
</dbReference>
<evidence type="ECO:0000313" key="3">
    <source>
        <dbReference type="Proteomes" id="UP000009082"/>
    </source>
</evidence>
<dbReference type="AlphaFoldDB" id="C4V9Q0"/>
<reference evidence="3" key="1">
    <citation type="journal article" date="2009" name="PLoS Pathog.">
        <title>Genomic analyses of the microsporidian Nosema ceranae, an emergent pathogen of honey bees.</title>
        <authorList>
            <person name="Cornman R.S."/>
            <person name="Chen Y.P."/>
            <person name="Schatz M.C."/>
            <person name="Street C."/>
            <person name="Zhao Y."/>
            <person name="Desany B."/>
            <person name="Egholm M."/>
            <person name="Hutchison S."/>
            <person name="Pettis J.S."/>
            <person name="Lipkin W.I."/>
            <person name="Evans J.D."/>
        </authorList>
    </citation>
    <scope>NUCLEOTIDE SEQUENCE [LARGE SCALE GENOMIC DNA]</scope>
    <source>
        <strain evidence="3">BRL01</strain>
    </source>
</reference>
<sequence length="344" mass="41844">MFFLEIENEFCKLRVENLTKVLNILEKDNINNKEKKQIKEKNSLSSNIDLNLMSKLIRKIKTLSKKLNNEKFKYKKIHSEFLSLLRTKDQIYEDYCKNLIDSKKMEEYSNMLNKNIALEREYYKLMDMYNKLDYEYNKIILENRDLKYKYERYILSNRDDIIPVIGRELDLIKDNILQVISNIDNIFCSNFLNEFWMYSKLLKNKIDFYKETLQNVDLIKNEIVNIYDIIDAMHKDIDKNNNLFTNLSRETQTFKEMVKDIFKEKLKKDSYSNVNYLFLEIYSYKQKIKKLETTIQEKEEAVSENQKIYELEKEKCDNLINQLKEKEETIKCNMQIIDREKYSY</sequence>
<organism evidence="3">
    <name type="scientific">Vairimorpha ceranae (strain BRL01)</name>
    <name type="common">Microsporidian parasite</name>
    <name type="synonym">Nosema ceranae</name>
    <dbReference type="NCBI Taxonomy" id="578460"/>
    <lineage>
        <taxon>Eukaryota</taxon>
        <taxon>Fungi</taxon>
        <taxon>Fungi incertae sedis</taxon>
        <taxon>Microsporidia</taxon>
        <taxon>Nosematidae</taxon>
        <taxon>Vairimorpha</taxon>
    </lineage>
</organism>